<evidence type="ECO:0000313" key="2">
    <source>
        <dbReference type="Proteomes" id="UP000242616"/>
    </source>
</evidence>
<accession>A0ABX3IH47</accession>
<evidence type="ECO:0000313" key="1">
    <source>
        <dbReference type="EMBL" id="ONN27150.1"/>
    </source>
</evidence>
<name>A0ABX3IH47_9BACT</name>
<dbReference type="EMBL" id="LBFC01000018">
    <property type="protein sequence ID" value="ONN27150.1"/>
    <property type="molecule type" value="Genomic_DNA"/>
</dbReference>
<comment type="caution">
    <text evidence="1">The sequence shown here is derived from an EMBL/GenBank/DDBJ whole genome shotgun (WGS) entry which is preliminary data.</text>
</comment>
<keyword evidence="2" id="KW-1185">Reference proteome</keyword>
<dbReference type="Proteomes" id="UP000242616">
    <property type="component" value="Unassembled WGS sequence"/>
</dbReference>
<reference evidence="1 2" key="1">
    <citation type="submission" date="2015-06" db="EMBL/GenBank/DDBJ databases">
        <title>Genome sequencing of Thermotogales isolates from hydrothermal vents.</title>
        <authorList>
            <person name="Haverkamp T.H."/>
            <person name="Kublanov I.V."/>
            <person name="Nesbo C.L."/>
        </authorList>
    </citation>
    <scope>NUCLEOTIDE SEQUENCE [LARGE SCALE GENOMIC DNA]</scope>
    <source>
        <strain evidence="2">ik275mar</strain>
    </source>
</reference>
<organism evidence="1 2">
    <name type="scientific">Thermosipho affectus</name>
    <dbReference type="NCBI Taxonomy" id="660294"/>
    <lineage>
        <taxon>Bacteria</taxon>
        <taxon>Thermotogati</taxon>
        <taxon>Thermotogota</taxon>
        <taxon>Thermotogae</taxon>
        <taxon>Thermotogales</taxon>
        <taxon>Fervidobacteriaceae</taxon>
        <taxon>Thermosipho</taxon>
    </lineage>
</organism>
<proteinExistence type="predicted"/>
<sequence>MAGFTGHFLNIQYCRLREFGENPKLPSNRNRERNLQMPLGKTWEGAESRMIREPGDLPVVNDISQLLGQCGKSLFYFGGIKGGYFSNWWG</sequence>
<protein>
    <submittedName>
        <fullName evidence="1">Uncharacterized protein</fullName>
    </submittedName>
</protein>
<gene>
    <name evidence="1" type="ORF">XJ44_05030</name>
</gene>